<dbReference type="EMBL" id="AUZY01011703">
    <property type="protein sequence ID" value="EQD33615.1"/>
    <property type="molecule type" value="Genomic_DNA"/>
</dbReference>
<keyword evidence="1" id="KW-0812">Transmembrane</keyword>
<feature type="transmembrane region" description="Helical" evidence="1">
    <location>
        <begin position="48"/>
        <end position="66"/>
    </location>
</feature>
<evidence type="ECO:0000313" key="2">
    <source>
        <dbReference type="EMBL" id="EQD33615.1"/>
    </source>
</evidence>
<reference evidence="2" key="1">
    <citation type="submission" date="2013-08" db="EMBL/GenBank/DDBJ databases">
        <authorList>
            <person name="Mendez C."/>
            <person name="Richter M."/>
            <person name="Ferrer M."/>
            <person name="Sanchez J."/>
        </authorList>
    </citation>
    <scope>NUCLEOTIDE SEQUENCE</scope>
</reference>
<keyword evidence="1" id="KW-1133">Transmembrane helix</keyword>
<proteinExistence type="predicted"/>
<feature type="transmembrane region" description="Helical" evidence="1">
    <location>
        <begin position="12"/>
        <end position="36"/>
    </location>
</feature>
<keyword evidence="1" id="KW-0472">Membrane</keyword>
<reference evidence="2" key="2">
    <citation type="journal article" date="2014" name="ISME J.">
        <title>Microbial stratification in low pH oxic and suboxic macroscopic growths along an acid mine drainage.</title>
        <authorList>
            <person name="Mendez-Garcia C."/>
            <person name="Mesa V."/>
            <person name="Sprenger R.R."/>
            <person name="Richter M."/>
            <person name="Diez M.S."/>
            <person name="Solano J."/>
            <person name="Bargiela R."/>
            <person name="Golyshina O.V."/>
            <person name="Manteca A."/>
            <person name="Ramos J.L."/>
            <person name="Gallego J.R."/>
            <person name="Llorente I."/>
            <person name="Martins Dos Santos V.A."/>
            <person name="Jensen O.N."/>
            <person name="Pelaez A.I."/>
            <person name="Sanchez J."/>
            <person name="Ferrer M."/>
        </authorList>
    </citation>
    <scope>NUCLEOTIDE SEQUENCE</scope>
</reference>
<name>T0ZUP7_9ZZZZ</name>
<comment type="caution">
    <text evidence="2">The sequence shown here is derived from an EMBL/GenBank/DDBJ whole genome shotgun (WGS) entry which is preliminary data.</text>
</comment>
<accession>T0ZUP7</accession>
<dbReference type="AlphaFoldDB" id="T0ZUP7"/>
<organism evidence="2">
    <name type="scientific">mine drainage metagenome</name>
    <dbReference type="NCBI Taxonomy" id="410659"/>
    <lineage>
        <taxon>unclassified sequences</taxon>
        <taxon>metagenomes</taxon>
        <taxon>ecological metagenomes</taxon>
    </lineage>
</organism>
<sequence>NIILSIILIPRFQIIGAAVAYSSIYAVSFAIVYYYARMFGISCHNMKTLSKIWVSAILVFAVAFMMHTYLFSGSIPILQTGLSGKMYGLIQALVISAVSLTVYFISIRLTSTLKESDLEMLFSVMPRRLTALKPLASWVLIRSSQRKQPDYDT</sequence>
<feature type="non-terminal residue" evidence="2">
    <location>
        <position position="1"/>
    </location>
</feature>
<evidence type="ECO:0000256" key="1">
    <source>
        <dbReference type="SAM" id="Phobius"/>
    </source>
</evidence>
<protein>
    <submittedName>
        <fullName evidence="2">Heteropolysaccharide repeat-containing protein</fullName>
    </submittedName>
</protein>
<gene>
    <name evidence="2" type="ORF">B1B_17521</name>
</gene>
<feature type="transmembrane region" description="Helical" evidence="1">
    <location>
        <begin position="86"/>
        <end position="105"/>
    </location>
</feature>